<gene>
    <name evidence="7" type="ORF">A3C59_03235</name>
</gene>
<dbReference type="EMBL" id="MFCV01000044">
    <property type="protein sequence ID" value="OGE30703.1"/>
    <property type="molecule type" value="Genomic_DNA"/>
</dbReference>
<comment type="caution">
    <text evidence="7">The sequence shown here is derived from an EMBL/GenBank/DDBJ whole genome shotgun (WGS) entry which is preliminary data.</text>
</comment>
<keyword evidence="5" id="KW-0012">Acyltransferase</keyword>
<proteinExistence type="inferred from homology"/>
<sequence>MAITTIEVTDKEEWERFLDSQKDANFLQSFNWGEFHKALGKTVKRIGIYDGKKLAGVFLCIVEKAKRATYLTVPGGPLIDWKSKELVQAFRQIIIDIAKKENCSFVRVRPQIFETEENSKLFERLGFRNAPMHLHAELTHQLDLTKSEDQLLASMRKTTRYEIKQAIKQDIKITVSKNLEDLDAFYELQSQTAKRQHFVEFDKKFLKEQFSVFVKDNQVLLFTATLGKKKLAQAFIIFYGEEADYHYGASTLDGREYPGAYLIQWEAIKEAKKRGLKRYNLWGVAPEGETSHRFYGVSVFKRGFGGEDINFLHARDLVINSLSYKVNWLIESARKKVRRV</sequence>
<comment type="similarity">
    <text evidence="1">Belongs to the FemABX family.</text>
</comment>
<evidence type="ECO:0000256" key="2">
    <source>
        <dbReference type="ARBA" id="ARBA00022679"/>
    </source>
</evidence>
<accession>A0A1F5JPW2</accession>
<evidence type="ECO:0000313" key="7">
    <source>
        <dbReference type="EMBL" id="OGE30703.1"/>
    </source>
</evidence>
<reference evidence="7 8" key="1">
    <citation type="journal article" date="2016" name="Nat. Commun.">
        <title>Thousands of microbial genomes shed light on interconnected biogeochemical processes in an aquifer system.</title>
        <authorList>
            <person name="Anantharaman K."/>
            <person name="Brown C.T."/>
            <person name="Hug L.A."/>
            <person name="Sharon I."/>
            <person name="Castelle C.J."/>
            <person name="Probst A.J."/>
            <person name="Thomas B.C."/>
            <person name="Singh A."/>
            <person name="Wilkins M.J."/>
            <person name="Karaoz U."/>
            <person name="Brodie E.L."/>
            <person name="Williams K.H."/>
            <person name="Hubbard S.S."/>
            <person name="Banfield J.F."/>
        </authorList>
    </citation>
    <scope>NUCLEOTIDE SEQUENCE [LARGE SCALE GENOMIC DNA]</scope>
</reference>
<name>A0A1F5JPW2_9BACT</name>
<dbReference type="PROSITE" id="PS51191">
    <property type="entry name" value="FEMABX"/>
    <property type="match status" value="1"/>
</dbReference>
<evidence type="ECO:0000256" key="3">
    <source>
        <dbReference type="ARBA" id="ARBA00022960"/>
    </source>
</evidence>
<evidence type="ECO:0000256" key="5">
    <source>
        <dbReference type="ARBA" id="ARBA00023315"/>
    </source>
</evidence>
<evidence type="ECO:0000256" key="4">
    <source>
        <dbReference type="ARBA" id="ARBA00022984"/>
    </source>
</evidence>
<dbReference type="SUPFAM" id="SSF55729">
    <property type="entry name" value="Acyl-CoA N-acyltransferases (Nat)"/>
    <property type="match status" value="2"/>
</dbReference>
<dbReference type="STRING" id="1797768.A3C59_03235"/>
<dbReference type="GO" id="GO:0016755">
    <property type="term" value="F:aminoacyltransferase activity"/>
    <property type="evidence" value="ECO:0007669"/>
    <property type="project" value="InterPro"/>
</dbReference>
<dbReference type="InterPro" id="IPR003447">
    <property type="entry name" value="FEMABX"/>
</dbReference>
<organism evidence="7 8">
    <name type="scientific">Candidatus Daviesbacteria bacterium RIFCSPHIGHO2_02_FULL_36_13</name>
    <dbReference type="NCBI Taxonomy" id="1797768"/>
    <lineage>
        <taxon>Bacteria</taxon>
        <taxon>Candidatus Daviesiibacteriota</taxon>
    </lineage>
</organism>
<dbReference type="PANTHER" id="PTHR36174">
    <property type="entry name" value="LIPID II:GLYCINE GLYCYLTRANSFERASE"/>
    <property type="match status" value="1"/>
</dbReference>
<keyword evidence="2" id="KW-0808">Transferase</keyword>
<dbReference type="AlphaFoldDB" id="A0A1F5JPW2"/>
<keyword evidence="4" id="KW-0573">Peptidoglycan synthesis</keyword>
<evidence type="ECO:0000256" key="1">
    <source>
        <dbReference type="ARBA" id="ARBA00009943"/>
    </source>
</evidence>
<evidence type="ECO:0000256" key="6">
    <source>
        <dbReference type="ARBA" id="ARBA00023316"/>
    </source>
</evidence>
<evidence type="ECO:0008006" key="9">
    <source>
        <dbReference type="Google" id="ProtNLM"/>
    </source>
</evidence>
<dbReference type="Proteomes" id="UP000176902">
    <property type="component" value="Unassembled WGS sequence"/>
</dbReference>
<dbReference type="InterPro" id="IPR050644">
    <property type="entry name" value="PG_Glycine_Bridge_Synth"/>
</dbReference>
<protein>
    <recommendedName>
        <fullName evidence="9">BioF2-like acetyltransferase domain-containing protein</fullName>
    </recommendedName>
</protein>
<dbReference type="PANTHER" id="PTHR36174:SF1">
    <property type="entry name" value="LIPID II:GLYCINE GLYCYLTRANSFERASE"/>
    <property type="match status" value="1"/>
</dbReference>
<dbReference type="InterPro" id="IPR016181">
    <property type="entry name" value="Acyl_CoA_acyltransferase"/>
</dbReference>
<keyword evidence="3" id="KW-0133">Cell shape</keyword>
<dbReference type="Gene3D" id="3.40.630.30">
    <property type="match status" value="2"/>
</dbReference>
<dbReference type="GO" id="GO:0009252">
    <property type="term" value="P:peptidoglycan biosynthetic process"/>
    <property type="evidence" value="ECO:0007669"/>
    <property type="project" value="UniProtKB-KW"/>
</dbReference>
<dbReference type="GO" id="GO:0008360">
    <property type="term" value="P:regulation of cell shape"/>
    <property type="evidence" value="ECO:0007669"/>
    <property type="project" value="UniProtKB-KW"/>
</dbReference>
<evidence type="ECO:0000313" key="8">
    <source>
        <dbReference type="Proteomes" id="UP000176902"/>
    </source>
</evidence>
<keyword evidence="6" id="KW-0961">Cell wall biogenesis/degradation</keyword>
<dbReference type="GO" id="GO:0071555">
    <property type="term" value="P:cell wall organization"/>
    <property type="evidence" value="ECO:0007669"/>
    <property type="project" value="UniProtKB-KW"/>
</dbReference>
<dbReference type="Pfam" id="PF02388">
    <property type="entry name" value="FemAB"/>
    <property type="match status" value="2"/>
</dbReference>